<dbReference type="EMBL" id="JAOYOD010000005">
    <property type="protein sequence ID" value="MCV9389488.1"/>
    <property type="molecule type" value="Genomic_DNA"/>
</dbReference>
<organism evidence="1 2">
    <name type="scientific">Reichenbachiella ulvae</name>
    <dbReference type="NCBI Taxonomy" id="2980104"/>
    <lineage>
        <taxon>Bacteria</taxon>
        <taxon>Pseudomonadati</taxon>
        <taxon>Bacteroidota</taxon>
        <taxon>Cytophagia</taxon>
        <taxon>Cytophagales</taxon>
        <taxon>Reichenbachiellaceae</taxon>
        <taxon>Reichenbachiella</taxon>
    </lineage>
</organism>
<proteinExistence type="predicted"/>
<reference evidence="1 2" key="1">
    <citation type="submission" date="2022-10" db="EMBL/GenBank/DDBJ databases">
        <title>Comparative genomics and taxonomic characterization of three novel marine species of genus Reichenbachiella exhibiting antioxidant and polysaccharide degradation activities.</title>
        <authorList>
            <person name="Muhammad N."/>
            <person name="Lee Y.-J."/>
            <person name="Ko J."/>
            <person name="Kim S.-G."/>
        </authorList>
    </citation>
    <scope>NUCLEOTIDE SEQUENCE [LARGE SCALE GENOMIC DNA]</scope>
    <source>
        <strain evidence="1 2">ABR2-5</strain>
        <plasmid evidence="1">unnamed</plasmid>
    </source>
</reference>
<accession>A0ABT3D214</accession>
<keyword evidence="2" id="KW-1185">Reference proteome</keyword>
<dbReference type="Gene3D" id="2.60.40.10">
    <property type="entry name" value="Immunoglobulins"/>
    <property type="match status" value="1"/>
</dbReference>
<evidence type="ECO:0000313" key="1">
    <source>
        <dbReference type="EMBL" id="MCV9389488.1"/>
    </source>
</evidence>
<sequence>MIGGSSTDGVKPQFVCRGQANVFPIADAGGDSVLSLPIEEILLDGSSSADSDGEIVSYNWVVLSGPTGYGLIQRVPNRV</sequence>
<dbReference type="Proteomes" id="UP001300692">
    <property type="component" value="Unassembled WGS sequence"/>
</dbReference>
<dbReference type="InterPro" id="IPR013783">
    <property type="entry name" value="Ig-like_fold"/>
</dbReference>
<keyword evidence="1" id="KW-0614">Plasmid</keyword>
<gene>
    <name evidence="1" type="ORF">N7U62_22705</name>
</gene>
<evidence type="ECO:0000313" key="2">
    <source>
        <dbReference type="Proteomes" id="UP001300692"/>
    </source>
</evidence>
<dbReference type="RefSeq" id="WP_264140468.1">
    <property type="nucleotide sequence ID" value="NZ_JAOYOD010000005.1"/>
</dbReference>
<dbReference type="Pfam" id="PF22352">
    <property type="entry name" value="K319L-like_PKD"/>
    <property type="match status" value="1"/>
</dbReference>
<comment type="caution">
    <text evidence="1">The sequence shown here is derived from an EMBL/GenBank/DDBJ whole genome shotgun (WGS) entry which is preliminary data.</text>
</comment>
<geneLocation type="plasmid" evidence="1">
    <name>unnamed</name>
</geneLocation>
<protein>
    <submittedName>
        <fullName evidence="1">PKD domain-containing protein</fullName>
    </submittedName>
</protein>
<name>A0ABT3D214_9BACT</name>